<reference evidence="1 2" key="1">
    <citation type="submission" date="2019-08" db="EMBL/GenBank/DDBJ databases">
        <title>Complete genome sequence of Candidatus Uab amorphum.</title>
        <authorList>
            <person name="Shiratori T."/>
            <person name="Suzuki S."/>
            <person name="Kakizawa Y."/>
            <person name="Ishida K."/>
        </authorList>
    </citation>
    <scope>NUCLEOTIDE SEQUENCE [LARGE SCALE GENOMIC DNA]</scope>
    <source>
        <strain evidence="1 2">SRT547</strain>
    </source>
</reference>
<protein>
    <recommendedName>
        <fullName evidence="3">DUF3108 domain-containing protein</fullName>
    </recommendedName>
</protein>
<proteinExistence type="predicted"/>
<dbReference type="Proteomes" id="UP000326354">
    <property type="component" value="Chromosome"/>
</dbReference>
<dbReference type="Pfam" id="PF19630">
    <property type="entry name" value="DUF6134"/>
    <property type="match status" value="1"/>
</dbReference>
<dbReference type="InterPro" id="IPR045767">
    <property type="entry name" value="DUF6134"/>
</dbReference>
<evidence type="ECO:0008006" key="3">
    <source>
        <dbReference type="Google" id="ProtNLM"/>
    </source>
</evidence>
<accession>A0A5S9F557</accession>
<dbReference type="KEGG" id="uam:UABAM_04337"/>
<gene>
    <name evidence="1" type="ORF">UABAM_04337</name>
</gene>
<evidence type="ECO:0000313" key="2">
    <source>
        <dbReference type="Proteomes" id="UP000326354"/>
    </source>
</evidence>
<name>A0A5S9F557_UABAM</name>
<dbReference type="RefSeq" id="WP_151970034.1">
    <property type="nucleotide sequence ID" value="NZ_AP019860.1"/>
</dbReference>
<organism evidence="1 2">
    <name type="scientific">Uabimicrobium amorphum</name>
    <dbReference type="NCBI Taxonomy" id="2596890"/>
    <lineage>
        <taxon>Bacteria</taxon>
        <taxon>Pseudomonadati</taxon>
        <taxon>Planctomycetota</taxon>
        <taxon>Candidatus Uabimicrobiia</taxon>
        <taxon>Candidatus Uabimicrobiales</taxon>
        <taxon>Candidatus Uabimicrobiaceae</taxon>
        <taxon>Candidatus Uabimicrobium</taxon>
    </lineage>
</organism>
<dbReference type="AlphaFoldDB" id="A0A5S9F557"/>
<evidence type="ECO:0000313" key="1">
    <source>
        <dbReference type="EMBL" id="BBM85951.1"/>
    </source>
</evidence>
<dbReference type="OrthoDB" id="6086999at2"/>
<dbReference type="EMBL" id="AP019860">
    <property type="protein sequence ID" value="BBM85951.1"/>
    <property type="molecule type" value="Genomic_DNA"/>
</dbReference>
<sequence length="244" mass="27907">MYYFVTFLMVFILSGNLVATKMEGEKPVRMVVKNQSVDQIAQQQFVNLAGTYDYKVYVESNLSGWQKMVVTPRGDGSVLMKSSIKFSFRALLFFTVTYEHQCEEIWKNGQLQSMKTYTVKNGTKIVLKLKRQGGKMVGTLDGRALTTVAPVSTNNAWNLGVSFKHRKQYNLINPEDGTVSQLSFLKRRGTPFKFKGKSIYNTLLKSQGRSWEFWFSPRNVMLKQKDVLKGYTVEIVLNNMTKGN</sequence>
<keyword evidence="2" id="KW-1185">Reference proteome</keyword>